<organism evidence="1 2">
    <name type="scientific">Cognatishimia maritima</name>
    <dbReference type="NCBI Taxonomy" id="870908"/>
    <lineage>
        <taxon>Bacteria</taxon>
        <taxon>Pseudomonadati</taxon>
        <taxon>Pseudomonadota</taxon>
        <taxon>Alphaproteobacteria</taxon>
        <taxon>Rhodobacterales</taxon>
        <taxon>Paracoccaceae</taxon>
        <taxon>Cognatishimia</taxon>
    </lineage>
</organism>
<dbReference type="Gene3D" id="3.40.50.300">
    <property type="entry name" value="P-loop containing nucleotide triphosphate hydrolases"/>
    <property type="match status" value="1"/>
</dbReference>
<sequence>MEFCVVGTGRCGSKLLRSMFNYHPDLFVFNETHWFAKLHEWFGTAQAAPSAMLDVIQRSRHVDGSTITEVDSARFLTEMNLPDRLPPADFCDALGRYFARQHGKTLWADKTPDYGYMASTLQIHWPKCKVIHLIRDGAAVAQSMSKHPGYQALAALGQRFWCPLSLDFPGIDAPDTPPDMARYSELWHDRLTRIRNEATRLSPGSYLEVRHEDILASPQDNLDKVARFTGLRSPSEWQQQAETLINPKIANKPRPTHVLSSFAPHHLTLMRELGYPADSDHLPC</sequence>
<dbReference type="Pfam" id="PF13469">
    <property type="entry name" value="Sulfotransfer_3"/>
    <property type="match status" value="1"/>
</dbReference>
<keyword evidence="2" id="KW-1185">Reference proteome</keyword>
<dbReference type="InterPro" id="IPR027417">
    <property type="entry name" value="P-loop_NTPase"/>
</dbReference>
<protein>
    <submittedName>
        <fullName evidence="1">Sulfotransferase family protein</fullName>
    </submittedName>
</protein>
<evidence type="ECO:0000313" key="2">
    <source>
        <dbReference type="Proteomes" id="UP000184211"/>
    </source>
</evidence>
<evidence type="ECO:0000313" key="1">
    <source>
        <dbReference type="EMBL" id="SHH86249.1"/>
    </source>
</evidence>
<dbReference type="AlphaFoldDB" id="A0A1M5WFB8"/>
<dbReference type="SUPFAM" id="SSF52540">
    <property type="entry name" value="P-loop containing nucleoside triphosphate hydrolases"/>
    <property type="match status" value="1"/>
</dbReference>
<reference evidence="2" key="1">
    <citation type="submission" date="2016-11" db="EMBL/GenBank/DDBJ databases">
        <authorList>
            <person name="Varghese N."/>
            <person name="Submissions S."/>
        </authorList>
    </citation>
    <scope>NUCLEOTIDE SEQUENCE [LARGE SCALE GENOMIC DNA]</scope>
    <source>
        <strain evidence="2">DSM 28223</strain>
    </source>
</reference>
<dbReference type="PANTHER" id="PTHR10704">
    <property type="entry name" value="CARBOHYDRATE SULFOTRANSFERASE"/>
    <property type="match status" value="1"/>
</dbReference>
<dbReference type="GO" id="GO:0001517">
    <property type="term" value="F:N-acetylglucosamine 6-O-sulfotransferase activity"/>
    <property type="evidence" value="ECO:0007669"/>
    <property type="project" value="TreeGrafter"/>
</dbReference>
<dbReference type="RefSeq" id="WP_072794299.1">
    <property type="nucleotide sequence ID" value="NZ_FQWM01000011.1"/>
</dbReference>
<dbReference type="GO" id="GO:0006044">
    <property type="term" value="P:N-acetylglucosamine metabolic process"/>
    <property type="evidence" value="ECO:0007669"/>
    <property type="project" value="TreeGrafter"/>
</dbReference>
<dbReference type="InterPro" id="IPR051135">
    <property type="entry name" value="Gal/GlcNAc/GalNAc_ST"/>
</dbReference>
<accession>A0A1M5WFB8</accession>
<dbReference type="EMBL" id="FQWM01000011">
    <property type="protein sequence ID" value="SHH86249.1"/>
    <property type="molecule type" value="Genomic_DNA"/>
</dbReference>
<proteinExistence type="predicted"/>
<name>A0A1M5WFB8_9RHOB</name>
<gene>
    <name evidence="1" type="ORF">SAMN04488044_0111</name>
</gene>
<dbReference type="STRING" id="870908.SAMN04488044_0111"/>
<dbReference type="PANTHER" id="PTHR10704:SF44">
    <property type="entry name" value="LD35051P-RELATED"/>
    <property type="match status" value="1"/>
</dbReference>
<dbReference type="GO" id="GO:0006790">
    <property type="term" value="P:sulfur compound metabolic process"/>
    <property type="evidence" value="ECO:0007669"/>
    <property type="project" value="TreeGrafter"/>
</dbReference>
<keyword evidence="1" id="KW-0808">Transferase</keyword>
<dbReference type="OrthoDB" id="977108at2"/>
<dbReference type="Proteomes" id="UP000184211">
    <property type="component" value="Unassembled WGS sequence"/>
</dbReference>